<evidence type="ECO:0000313" key="4">
    <source>
        <dbReference type="Proteomes" id="UP001336020"/>
    </source>
</evidence>
<feature type="transmembrane region" description="Helical" evidence="1">
    <location>
        <begin position="341"/>
        <end position="360"/>
    </location>
</feature>
<dbReference type="EMBL" id="JAUTXY010000012">
    <property type="protein sequence ID" value="MEE2060307.1"/>
    <property type="molecule type" value="Genomic_DNA"/>
</dbReference>
<dbReference type="InterPro" id="IPR016064">
    <property type="entry name" value="NAD/diacylglycerol_kinase_sf"/>
</dbReference>
<gene>
    <name evidence="3" type="ORF">Q7514_22560</name>
</gene>
<feature type="domain" description="DAGKc" evidence="2">
    <location>
        <begin position="130"/>
        <end position="259"/>
    </location>
</feature>
<feature type="transmembrane region" description="Helical" evidence="1">
    <location>
        <begin position="20"/>
        <end position="38"/>
    </location>
</feature>
<dbReference type="InterPro" id="IPR001206">
    <property type="entry name" value="Diacylglycerol_kinase_cat_dom"/>
</dbReference>
<dbReference type="InterPro" id="IPR017438">
    <property type="entry name" value="ATP-NAD_kinase_N"/>
</dbReference>
<dbReference type="PROSITE" id="PS50146">
    <property type="entry name" value="DAGK"/>
    <property type="match status" value="1"/>
</dbReference>
<evidence type="ECO:0000256" key="1">
    <source>
        <dbReference type="SAM" id="Phobius"/>
    </source>
</evidence>
<sequence length="438" mass="46876">MPEALTVEDATPGRRWWARAAFTLALLTVVVPLLFAGLLSTMGILLIGFGGAVVCVAALYWFLAGRAPLRWAALAVAVLAPLTVFVFFVRAHLLAVVIASLILAMLATACGRAALRRRKSAQAMLEIPTTPPSRPFLIMNPRSGGGKVARFDLQHKAEKLGAEVVLLDETNFADIDELARRAVMDGADLLGVAGGDGTQARVAAIAAETRVPFMVISAGTRNHFAMDLGLDRDDPARCLDALRDGVDIRIDLGRINGRAFVNNASFGVYAEVVRSPAYRDDKTRTVLKMLPDLLAGQSGPDLVAQIGDVTVRSPQAVLVSNNRYGGSDLAGMNRRDRLDRGLLGVVTVSVIGTGQAVSLLRRTHARGLSQHETPEAIIDADAPEISVGVDGESLLLTTPVRCTIEPGALRVRVPRVRPGTRTSPPPVDWVRLRALARF</sequence>
<dbReference type="Proteomes" id="UP001336020">
    <property type="component" value="Unassembled WGS sequence"/>
</dbReference>
<protein>
    <submittedName>
        <fullName evidence="3">Diacylglycerol kinase family protein</fullName>
    </submittedName>
</protein>
<keyword evidence="1" id="KW-0812">Transmembrane</keyword>
<keyword evidence="3" id="KW-0808">Transferase</keyword>
<name>A0ABU7LGE2_9NOCA</name>
<organism evidence="3 4">
    <name type="scientific">Rhodococcus artemisiae</name>
    <dbReference type="NCBI Taxonomy" id="714159"/>
    <lineage>
        <taxon>Bacteria</taxon>
        <taxon>Bacillati</taxon>
        <taxon>Actinomycetota</taxon>
        <taxon>Actinomycetes</taxon>
        <taxon>Mycobacteriales</taxon>
        <taxon>Nocardiaceae</taxon>
        <taxon>Rhodococcus</taxon>
    </lineage>
</organism>
<feature type="transmembrane region" description="Helical" evidence="1">
    <location>
        <begin position="44"/>
        <end position="64"/>
    </location>
</feature>
<reference evidence="3 4" key="1">
    <citation type="submission" date="2023-07" db="EMBL/GenBank/DDBJ databases">
        <authorList>
            <person name="Girao M."/>
            <person name="Carvalho M.F."/>
        </authorList>
    </citation>
    <scope>NUCLEOTIDE SEQUENCE [LARGE SCALE GENOMIC DNA]</scope>
    <source>
        <strain evidence="3 4">YIM65754</strain>
    </source>
</reference>
<evidence type="ECO:0000313" key="3">
    <source>
        <dbReference type="EMBL" id="MEE2060307.1"/>
    </source>
</evidence>
<keyword evidence="4" id="KW-1185">Reference proteome</keyword>
<dbReference type="RefSeq" id="WP_330135496.1">
    <property type="nucleotide sequence ID" value="NZ_JAUTXY010000012.1"/>
</dbReference>
<dbReference type="GO" id="GO:0016301">
    <property type="term" value="F:kinase activity"/>
    <property type="evidence" value="ECO:0007669"/>
    <property type="project" value="UniProtKB-KW"/>
</dbReference>
<dbReference type="Gene3D" id="3.40.50.10330">
    <property type="entry name" value="Probable inorganic polyphosphate/atp-NAD kinase, domain 1"/>
    <property type="match status" value="1"/>
</dbReference>
<comment type="caution">
    <text evidence="3">The sequence shown here is derived from an EMBL/GenBank/DDBJ whole genome shotgun (WGS) entry which is preliminary data.</text>
</comment>
<dbReference type="Pfam" id="PF00781">
    <property type="entry name" value="DAGK_cat"/>
    <property type="match status" value="1"/>
</dbReference>
<dbReference type="Gene3D" id="2.60.200.40">
    <property type="match status" value="1"/>
</dbReference>
<proteinExistence type="predicted"/>
<keyword evidence="3" id="KW-0418">Kinase</keyword>
<keyword evidence="1" id="KW-1133">Transmembrane helix</keyword>
<dbReference type="SUPFAM" id="SSF111331">
    <property type="entry name" value="NAD kinase/diacylglycerol kinase-like"/>
    <property type="match status" value="1"/>
</dbReference>
<accession>A0ABU7LGE2</accession>
<keyword evidence="1" id="KW-0472">Membrane</keyword>
<evidence type="ECO:0000259" key="2">
    <source>
        <dbReference type="PROSITE" id="PS50146"/>
    </source>
</evidence>
<feature type="transmembrane region" description="Helical" evidence="1">
    <location>
        <begin position="95"/>
        <end position="115"/>
    </location>
</feature>
<feature type="transmembrane region" description="Helical" evidence="1">
    <location>
        <begin position="71"/>
        <end position="89"/>
    </location>
</feature>